<sequence length="199" mass="22675">MDSLVGYTFQPTPEALVSHYLKKKTRDPAFTYPLIRDVDIYKYHPCELPGLSSIQSDEQVWYFFSTLAKSGGLVSRKAKGGSWKITGKDCVVKAKHSNNPIGFKKTLVFYQGSNLGKQNRTKWVMHEYRYLNKDPVFTGTEVVVCRLKRISNEGHGLGEEHIAPELVTQQLQDLHLPSSSNNLMECESQCLIDDFQRLM</sequence>
<protein>
    <recommendedName>
        <fullName evidence="6">NAC domain-containing protein</fullName>
    </recommendedName>
</protein>
<accession>A0AAE0A6K1</accession>
<keyword evidence="5" id="KW-0539">Nucleus</keyword>
<keyword evidence="3" id="KW-0238">DNA-binding</keyword>
<dbReference type="PANTHER" id="PTHR31989">
    <property type="entry name" value="NAC DOMAIN-CONTAINING PROTEIN 82-RELATED"/>
    <property type="match status" value="1"/>
</dbReference>
<evidence type="ECO:0000259" key="6">
    <source>
        <dbReference type="PROSITE" id="PS51005"/>
    </source>
</evidence>
<keyword evidence="4" id="KW-0804">Transcription</keyword>
<evidence type="ECO:0000313" key="8">
    <source>
        <dbReference type="Proteomes" id="UP001281410"/>
    </source>
</evidence>
<keyword evidence="8" id="KW-1185">Reference proteome</keyword>
<dbReference type="Gene3D" id="2.170.150.80">
    <property type="entry name" value="NAC domain"/>
    <property type="match status" value="1"/>
</dbReference>
<dbReference type="InterPro" id="IPR036093">
    <property type="entry name" value="NAC_dom_sf"/>
</dbReference>
<evidence type="ECO:0000256" key="4">
    <source>
        <dbReference type="ARBA" id="ARBA00023163"/>
    </source>
</evidence>
<dbReference type="Pfam" id="PF02365">
    <property type="entry name" value="NAM"/>
    <property type="match status" value="1"/>
</dbReference>
<dbReference type="GO" id="GO:0005634">
    <property type="term" value="C:nucleus"/>
    <property type="evidence" value="ECO:0007669"/>
    <property type="project" value="UniProtKB-SubCell"/>
</dbReference>
<dbReference type="GO" id="GO:0006355">
    <property type="term" value="P:regulation of DNA-templated transcription"/>
    <property type="evidence" value="ECO:0007669"/>
    <property type="project" value="InterPro"/>
</dbReference>
<dbReference type="AlphaFoldDB" id="A0AAE0A6K1"/>
<evidence type="ECO:0000313" key="7">
    <source>
        <dbReference type="EMBL" id="KAK3205065.1"/>
    </source>
</evidence>
<name>A0AAE0A6K1_9ROSI</name>
<dbReference type="PROSITE" id="PS51005">
    <property type="entry name" value="NAC"/>
    <property type="match status" value="1"/>
</dbReference>
<dbReference type="GO" id="GO:0003677">
    <property type="term" value="F:DNA binding"/>
    <property type="evidence" value="ECO:0007669"/>
    <property type="project" value="UniProtKB-KW"/>
</dbReference>
<proteinExistence type="predicted"/>
<keyword evidence="2" id="KW-0805">Transcription regulation</keyword>
<evidence type="ECO:0000256" key="2">
    <source>
        <dbReference type="ARBA" id="ARBA00023015"/>
    </source>
</evidence>
<dbReference type="Proteomes" id="UP001281410">
    <property type="component" value="Unassembled WGS sequence"/>
</dbReference>
<comment type="caution">
    <text evidence="7">The sequence shown here is derived from an EMBL/GenBank/DDBJ whole genome shotgun (WGS) entry which is preliminary data.</text>
</comment>
<organism evidence="7 8">
    <name type="scientific">Dipteronia sinensis</name>
    <dbReference type="NCBI Taxonomy" id="43782"/>
    <lineage>
        <taxon>Eukaryota</taxon>
        <taxon>Viridiplantae</taxon>
        <taxon>Streptophyta</taxon>
        <taxon>Embryophyta</taxon>
        <taxon>Tracheophyta</taxon>
        <taxon>Spermatophyta</taxon>
        <taxon>Magnoliopsida</taxon>
        <taxon>eudicotyledons</taxon>
        <taxon>Gunneridae</taxon>
        <taxon>Pentapetalae</taxon>
        <taxon>rosids</taxon>
        <taxon>malvids</taxon>
        <taxon>Sapindales</taxon>
        <taxon>Sapindaceae</taxon>
        <taxon>Hippocastanoideae</taxon>
        <taxon>Acereae</taxon>
        <taxon>Dipteronia</taxon>
    </lineage>
</organism>
<comment type="subcellular location">
    <subcellularLocation>
        <location evidence="1">Nucleus</location>
    </subcellularLocation>
</comment>
<evidence type="ECO:0000256" key="1">
    <source>
        <dbReference type="ARBA" id="ARBA00004123"/>
    </source>
</evidence>
<reference evidence="7" key="1">
    <citation type="journal article" date="2023" name="Plant J.">
        <title>Genome sequences and population genomics provide insights into the demographic history, inbreeding, and mutation load of two 'living fossil' tree species of Dipteronia.</title>
        <authorList>
            <person name="Feng Y."/>
            <person name="Comes H.P."/>
            <person name="Chen J."/>
            <person name="Zhu S."/>
            <person name="Lu R."/>
            <person name="Zhang X."/>
            <person name="Li P."/>
            <person name="Qiu J."/>
            <person name="Olsen K.M."/>
            <person name="Qiu Y."/>
        </authorList>
    </citation>
    <scope>NUCLEOTIDE SEQUENCE</scope>
    <source>
        <strain evidence="7">NBL</strain>
    </source>
</reference>
<gene>
    <name evidence="7" type="ORF">Dsin_019111</name>
</gene>
<evidence type="ECO:0000256" key="5">
    <source>
        <dbReference type="ARBA" id="ARBA00023242"/>
    </source>
</evidence>
<evidence type="ECO:0000256" key="3">
    <source>
        <dbReference type="ARBA" id="ARBA00023125"/>
    </source>
</evidence>
<dbReference type="SUPFAM" id="SSF101941">
    <property type="entry name" value="NAC domain"/>
    <property type="match status" value="1"/>
</dbReference>
<dbReference type="InterPro" id="IPR003441">
    <property type="entry name" value="NAC-dom"/>
</dbReference>
<feature type="domain" description="NAC" evidence="6">
    <location>
        <begin position="3"/>
        <end position="150"/>
    </location>
</feature>
<dbReference type="EMBL" id="JANJYJ010000006">
    <property type="protein sequence ID" value="KAK3205065.1"/>
    <property type="molecule type" value="Genomic_DNA"/>
</dbReference>